<dbReference type="GO" id="GO:0016829">
    <property type="term" value="F:lyase activity"/>
    <property type="evidence" value="ECO:0007669"/>
    <property type="project" value="UniProtKB-KW"/>
</dbReference>
<evidence type="ECO:0000256" key="4">
    <source>
        <dbReference type="SAM" id="SignalP"/>
    </source>
</evidence>
<dbReference type="SUPFAM" id="SSF48230">
    <property type="entry name" value="Chondroitin AC/alginate lyase"/>
    <property type="match status" value="1"/>
</dbReference>
<name>A0ABT3QWM3_9HYPH</name>
<sequence length="372" mass="40199">MRFARTILAIAAVAGFGLTPDRAAAETSAACFEVPEPIVSLSYGSRYTDDSKDRSDIDKEADAAVDAALEPIDDLIVDLAKGANTAVEENDADAANCVVDAIAQWADANAMSELETMNAQLSSPARVGGFALAYLQAAPVATNLDEDRRQTIEDWLSERMEESAQWFDSSDAPPKASRNNLRAWAGLAAAAVSEITGDEELRTWAADTVRLVACQADEDGALPLEMGRGPRALHYQLHATAPLVTAAALLMEEGENVFENCDGAIHRIVKFVPRAFDEPELANEKAGEPQLYFTSDDELKSYELAWAEVYLSRFDAPALEKFVSEFRPLANSKLGGSQSTLWQRTEDGKLAWQDADGRSSPSETGDESGGDR</sequence>
<proteinExistence type="predicted"/>
<organism evidence="6 7">
    <name type="scientific">Roseibium salinum</name>
    <dbReference type="NCBI Taxonomy" id="1604349"/>
    <lineage>
        <taxon>Bacteria</taxon>
        <taxon>Pseudomonadati</taxon>
        <taxon>Pseudomonadota</taxon>
        <taxon>Alphaproteobacteria</taxon>
        <taxon>Hyphomicrobiales</taxon>
        <taxon>Stappiaceae</taxon>
        <taxon>Roseibium</taxon>
    </lineage>
</organism>
<keyword evidence="2 6" id="KW-0456">Lyase</keyword>
<evidence type="ECO:0000259" key="5">
    <source>
        <dbReference type="Pfam" id="PF05426"/>
    </source>
</evidence>
<keyword evidence="1 4" id="KW-0732">Signal</keyword>
<gene>
    <name evidence="6" type="ORF">ON753_02815</name>
</gene>
<dbReference type="InterPro" id="IPR008397">
    <property type="entry name" value="Alginate_lyase_dom"/>
</dbReference>
<protein>
    <submittedName>
        <fullName evidence="6">Alginate lyase family protein</fullName>
    </submittedName>
</protein>
<evidence type="ECO:0000256" key="1">
    <source>
        <dbReference type="ARBA" id="ARBA00022729"/>
    </source>
</evidence>
<dbReference type="RefSeq" id="WP_265961040.1">
    <property type="nucleotide sequence ID" value="NZ_JAPEVI010000002.1"/>
</dbReference>
<evidence type="ECO:0000256" key="2">
    <source>
        <dbReference type="ARBA" id="ARBA00023239"/>
    </source>
</evidence>
<dbReference type="EMBL" id="JAPEVI010000002">
    <property type="protein sequence ID" value="MCX2721339.1"/>
    <property type="molecule type" value="Genomic_DNA"/>
</dbReference>
<feature type="compositionally biased region" description="Polar residues" evidence="3">
    <location>
        <begin position="334"/>
        <end position="343"/>
    </location>
</feature>
<feature type="domain" description="Alginate lyase" evidence="5">
    <location>
        <begin position="78"/>
        <end position="280"/>
    </location>
</feature>
<evidence type="ECO:0000313" key="7">
    <source>
        <dbReference type="Proteomes" id="UP001300261"/>
    </source>
</evidence>
<dbReference type="Gene3D" id="1.50.10.100">
    <property type="entry name" value="Chondroitin AC/alginate lyase"/>
    <property type="match status" value="1"/>
</dbReference>
<reference evidence="6 7" key="1">
    <citation type="journal article" date="2016" name="Int. J. Syst. Evol. Microbiol.">
        <title>Labrenzia salina sp. nov., isolated from the rhizosphere of the halophyte Arthrocnemum macrostachyum.</title>
        <authorList>
            <person name="Camacho M."/>
            <person name="Redondo-Gomez S."/>
            <person name="Rodriguez-Llorente I."/>
            <person name="Rohde M."/>
            <person name="Sproer C."/>
            <person name="Schumann P."/>
            <person name="Klenk H.P."/>
            <person name="Montero-Calasanz M.D.C."/>
        </authorList>
    </citation>
    <scope>NUCLEOTIDE SEQUENCE [LARGE SCALE GENOMIC DNA]</scope>
    <source>
        <strain evidence="6 7">DSM 29163</strain>
    </source>
</reference>
<feature type="region of interest" description="Disordered" evidence="3">
    <location>
        <begin position="331"/>
        <end position="372"/>
    </location>
</feature>
<evidence type="ECO:0000256" key="3">
    <source>
        <dbReference type="SAM" id="MobiDB-lite"/>
    </source>
</evidence>
<dbReference type="Proteomes" id="UP001300261">
    <property type="component" value="Unassembled WGS sequence"/>
</dbReference>
<feature type="signal peptide" evidence="4">
    <location>
        <begin position="1"/>
        <end position="23"/>
    </location>
</feature>
<dbReference type="InterPro" id="IPR008929">
    <property type="entry name" value="Chondroitin_lyas"/>
</dbReference>
<accession>A0ABT3QWM3</accession>
<comment type="caution">
    <text evidence="6">The sequence shown here is derived from an EMBL/GenBank/DDBJ whole genome shotgun (WGS) entry which is preliminary data.</text>
</comment>
<keyword evidence="7" id="KW-1185">Reference proteome</keyword>
<dbReference type="Pfam" id="PF05426">
    <property type="entry name" value="Alginate_lyase"/>
    <property type="match status" value="1"/>
</dbReference>
<feature type="chain" id="PRO_5047411903" evidence="4">
    <location>
        <begin position="24"/>
        <end position="372"/>
    </location>
</feature>
<evidence type="ECO:0000313" key="6">
    <source>
        <dbReference type="EMBL" id="MCX2721339.1"/>
    </source>
</evidence>